<dbReference type="EC" id="2.7.13.3" evidence="2"/>
<gene>
    <name evidence="10" type="ORF">ABWT76_005248</name>
</gene>
<dbReference type="PROSITE" id="PS50109">
    <property type="entry name" value="HIS_KIN"/>
    <property type="match status" value="1"/>
</dbReference>
<dbReference type="PROSITE" id="PS50112">
    <property type="entry name" value="PAS"/>
    <property type="match status" value="1"/>
</dbReference>
<dbReference type="SMART" id="SM00091">
    <property type="entry name" value="PAS"/>
    <property type="match status" value="1"/>
</dbReference>
<protein>
    <recommendedName>
        <fullName evidence="2">histidine kinase</fullName>
        <ecNumber evidence="2">2.7.13.3</ecNumber>
    </recommendedName>
</protein>
<dbReference type="CDD" id="cd00130">
    <property type="entry name" value="PAS"/>
    <property type="match status" value="1"/>
</dbReference>
<keyword evidence="10" id="KW-0547">Nucleotide-binding</keyword>
<evidence type="ECO:0000256" key="2">
    <source>
        <dbReference type="ARBA" id="ARBA00012438"/>
    </source>
</evidence>
<evidence type="ECO:0000256" key="6">
    <source>
        <dbReference type="ARBA" id="ARBA00023012"/>
    </source>
</evidence>
<dbReference type="SMART" id="SM00387">
    <property type="entry name" value="HATPase_c"/>
    <property type="match status" value="1"/>
</dbReference>
<name>A0AAU8JCI0_9CYAN</name>
<dbReference type="InterPro" id="IPR003594">
    <property type="entry name" value="HATPase_dom"/>
</dbReference>
<dbReference type="Gene3D" id="1.10.287.130">
    <property type="match status" value="1"/>
</dbReference>
<dbReference type="Gene3D" id="3.30.450.20">
    <property type="entry name" value="PAS domain"/>
    <property type="match status" value="1"/>
</dbReference>
<dbReference type="AlphaFoldDB" id="A0AAU8JCI0"/>
<evidence type="ECO:0000259" key="7">
    <source>
        <dbReference type="PROSITE" id="PS50109"/>
    </source>
</evidence>
<evidence type="ECO:0000313" key="10">
    <source>
        <dbReference type="EMBL" id="XCM36485.1"/>
    </source>
</evidence>
<dbReference type="Gene3D" id="3.30.565.10">
    <property type="entry name" value="Histidine kinase-like ATPase, C-terminal domain"/>
    <property type="match status" value="1"/>
</dbReference>
<dbReference type="InterPro" id="IPR050736">
    <property type="entry name" value="Sensor_HK_Regulatory"/>
</dbReference>
<dbReference type="PANTHER" id="PTHR43711">
    <property type="entry name" value="TWO-COMPONENT HISTIDINE KINASE"/>
    <property type="match status" value="1"/>
</dbReference>
<proteinExistence type="predicted"/>
<dbReference type="Pfam" id="PF02518">
    <property type="entry name" value="HATPase_c"/>
    <property type="match status" value="1"/>
</dbReference>
<feature type="domain" description="Histidine kinase" evidence="7">
    <location>
        <begin position="282"/>
        <end position="496"/>
    </location>
</feature>
<dbReference type="CDD" id="cd00082">
    <property type="entry name" value="HisKA"/>
    <property type="match status" value="1"/>
</dbReference>
<evidence type="ECO:0000256" key="3">
    <source>
        <dbReference type="ARBA" id="ARBA00022553"/>
    </source>
</evidence>
<sequence>MNHLFGKILGVQSLEFIEIDRKFNILDHSPGINRFAEHPGEVQVGQDSRIYFPELIGLEDILSTLFAGHQEQLELMAICRETASGEPLYFNFYAIPKTDELIENYHLVIFFQDVTQQSVLERKYVQITNDLTLVNRNLSVYKNYLQYIIKYMADALFVTNASGIIEECNHAAQNLLEISEDRLIDQPIYQFFKDVKLLPVQNYFPELLTIQTINNLEVSYKKPSGLNLTVLFNCSLIKIDNENKFVYIGRDITERKRLEKEMEIALPKERELNELKSNFLSMTSHEFRNPLTVILSAAELLQFNLQNVSEPKTSKYIEQIHKSVENLLELLDNLLILGKADSNKLVVQRKLINLADFCDDLLENLELSSPIRRISLVNQCEDNLWPIDEKLLEHILNNLLSNALKYSPNQTPVYLRLYPEDNAVCLEVEDQGIGIPLEDQKHLFELFHRGKNVGKIPGNGLGLAIVKKSVDIYGGSFTVSSQEGVGTIVKVNLPLT</sequence>
<comment type="catalytic activity">
    <reaction evidence="1">
        <text>ATP + protein L-histidine = ADP + protein N-phospho-L-histidine.</text>
        <dbReference type="EC" id="2.7.13.3"/>
    </reaction>
</comment>
<keyword evidence="3" id="KW-0597">Phosphoprotein</keyword>
<dbReference type="InterPro" id="IPR036890">
    <property type="entry name" value="HATPase_C_sf"/>
</dbReference>
<dbReference type="CDD" id="cd00075">
    <property type="entry name" value="HATPase"/>
    <property type="match status" value="1"/>
</dbReference>
<dbReference type="RefSeq" id="WP_190879397.1">
    <property type="nucleotide sequence ID" value="NZ_CP159837.1"/>
</dbReference>
<dbReference type="GO" id="GO:0000155">
    <property type="term" value="F:phosphorelay sensor kinase activity"/>
    <property type="evidence" value="ECO:0007669"/>
    <property type="project" value="InterPro"/>
</dbReference>
<dbReference type="Pfam" id="PF00512">
    <property type="entry name" value="HisKA"/>
    <property type="match status" value="1"/>
</dbReference>
<keyword evidence="6" id="KW-0902">Two-component regulatory system</keyword>
<dbReference type="GO" id="GO:0005524">
    <property type="term" value="F:ATP binding"/>
    <property type="evidence" value="ECO:0007669"/>
    <property type="project" value="UniProtKB-KW"/>
</dbReference>
<keyword evidence="4" id="KW-0808">Transferase</keyword>
<dbReference type="InterPro" id="IPR000700">
    <property type="entry name" value="PAS-assoc_C"/>
</dbReference>
<dbReference type="InterPro" id="IPR003661">
    <property type="entry name" value="HisK_dim/P_dom"/>
</dbReference>
<feature type="domain" description="PAS" evidence="8">
    <location>
        <begin position="141"/>
        <end position="192"/>
    </location>
</feature>
<dbReference type="InterPro" id="IPR000014">
    <property type="entry name" value="PAS"/>
</dbReference>
<evidence type="ECO:0000256" key="5">
    <source>
        <dbReference type="ARBA" id="ARBA00022777"/>
    </source>
</evidence>
<dbReference type="SUPFAM" id="SSF55785">
    <property type="entry name" value="PYP-like sensor domain (PAS domain)"/>
    <property type="match status" value="1"/>
</dbReference>
<dbReference type="InterPro" id="IPR004358">
    <property type="entry name" value="Sig_transdc_His_kin-like_C"/>
</dbReference>
<evidence type="ECO:0000256" key="1">
    <source>
        <dbReference type="ARBA" id="ARBA00000085"/>
    </source>
</evidence>
<dbReference type="NCBIfam" id="TIGR00229">
    <property type="entry name" value="sensory_box"/>
    <property type="match status" value="1"/>
</dbReference>
<evidence type="ECO:0000256" key="4">
    <source>
        <dbReference type="ARBA" id="ARBA00022679"/>
    </source>
</evidence>
<dbReference type="Pfam" id="PF13426">
    <property type="entry name" value="PAS_9"/>
    <property type="match status" value="1"/>
</dbReference>
<dbReference type="FunFam" id="3.30.565.10:FF:000006">
    <property type="entry name" value="Sensor histidine kinase WalK"/>
    <property type="match status" value="1"/>
</dbReference>
<dbReference type="PRINTS" id="PR00344">
    <property type="entry name" value="BCTRLSENSOR"/>
</dbReference>
<dbReference type="InterPro" id="IPR035965">
    <property type="entry name" value="PAS-like_dom_sf"/>
</dbReference>
<dbReference type="PANTHER" id="PTHR43711:SF26">
    <property type="entry name" value="SENSOR HISTIDINE KINASE RCSC"/>
    <property type="match status" value="1"/>
</dbReference>
<dbReference type="InterPro" id="IPR005467">
    <property type="entry name" value="His_kinase_dom"/>
</dbReference>
<dbReference type="SUPFAM" id="SSF55874">
    <property type="entry name" value="ATPase domain of HSP90 chaperone/DNA topoisomerase II/histidine kinase"/>
    <property type="match status" value="1"/>
</dbReference>
<accession>A0AAU8JCI0</accession>
<evidence type="ECO:0000259" key="9">
    <source>
        <dbReference type="PROSITE" id="PS50113"/>
    </source>
</evidence>
<dbReference type="SMART" id="SM00388">
    <property type="entry name" value="HisKA"/>
    <property type="match status" value="1"/>
</dbReference>
<dbReference type="SUPFAM" id="SSF47384">
    <property type="entry name" value="Homodimeric domain of signal transducing histidine kinase"/>
    <property type="match status" value="1"/>
</dbReference>
<dbReference type="PROSITE" id="PS50113">
    <property type="entry name" value="PAC"/>
    <property type="match status" value="1"/>
</dbReference>
<feature type="domain" description="PAC" evidence="9">
    <location>
        <begin position="214"/>
        <end position="264"/>
    </location>
</feature>
<evidence type="ECO:0000259" key="8">
    <source>
        <dbReference type="PROSITE" id="PS50112"/>
    </source>
</evidence>
<dbReference type="EMBL" id="CP159837">
    <property type="protein sequence ID" value="XCM36485.1"/>
    <property type="molecule type" value="Genomic_DNA"/>
</dbReference>
<keyword evidence="10" id="KW-0067">ATP-binding</keyword>
<dbReference type="InterPro" id="IPR036097">
    <property type="entry name" value="HisK_dim/P_sf"/>
</dbReference>
<reference evidence="10" key="1">
    <citation type="submission" date="2024-07" db="EMBL/GenBank/DDBJ databases">
        <authorList>
            <person name="Kim Y.J."/>
            <person name="Jeong J.Y."/>
        </authorList>
    </citation>
    <scope>NUCLEOTIDE SEQUENCE</scope>
    <source>
        <strain evidence="10">GIHE-MW2</strain>
    </source>
</reference>
<organism evidence="10">
    <name type="scientific">Planktothricoides raciborskii GIHE-MW2</name>
    <dbReference type="NCBI Taxonomy" id="2792601"/>
    <lineage>
        <taxon>Bacteria</taxon>
        <taxon>Bacillati</taxon>
        <taxon>Cyanobacteriota</taxon>
        <taxon>Cyanophyceae</taxon>
        <taxon>Oscillatoriophycideae</taxon>
        <taxon>Oscillatoriales</taxon>
        <taxon>Oscillatoriaceae</taxon>
        <taxon>Planktothricoides</taxon>
    </lineage>
</organism>
<keyword evidence="5" id="KW-0418">Kinase</keyword>